<evidence type="ECO:0000256" key="2">
    <source>
        <dbReference type="ARBA" id="ARBA00011900"/>
    </source>
</evidence>
<evidence type="ECO:0000256" key="6">
    <source>
        <dbReference type="ARBA" id="ARBA00022747"/>
    </source>
</evidence>
<comment type="similarity">
    <text evidence="1">Belongs to the N(4)/N(6)-methyltransferase family.</text>
</comment>
<sequence>MALNETKVRNLAGFVWGVADLLRGDFKRFEYGKVILPFVILRRLDCLIADVRTAVAEAAMGLPAGIDDAARDAILSTAAGKGPGVYNTSGLSFDVIKGQEPTQVQQNLVAYLMGFSPSLKEIFIDKFAFVGQIERLGKVELLWKVFEEFQELDLSPGQLENVEMGYLFEDLIRRFSEISNETAGEHFTPREVIRLVVDLLTINDQDALRGSGIIRTVYDCAVGTGGMLAVAEERLHKMNDRIKVQLFGQELNEESFAICKSDMLVKGHDPEQIAFGNSLSQDAHRNRRFHYMLANPPYGVDWKKYAEPIKAEFESLGENGRFGAGLPRVSDGQLLFLQHMISKMREDEAGSRIAIVMNGSPLFTGGAGSGESEIRRWIMENDWLEAIVALPTDLFYNTPIQTYVWLLSNRKEARRKGKVQLIDASGEQFWKPLRRNLGSKRREIPEEARDTIVRIFHNMENGGSEWANVSKIFDSTDFGYREVRIERPLRLNYQASSERIDRIRRDKTFLKLTDESQDDIINLLTNWITSTPYEDASQFEKALMKASQGAGVKIAAPIKKAILSALSERDEEAAACAGQNGRIEADPELRDYELIPLKEDWRTYVAREVTPYVSDAWVDEGYKDEIDEKVGRVGYEISFNRYFYRREELPSLSGIEAELAALESDIAKLLQGTVA</sequence>
<dbReference type="Pfam" id="PF12161">
    <property type="entry name" value="HsdM_N"/>
    <property type="match status" value="1"/>
</dbReference>
<protein>
    <recommendedName>
        <fullName evidence="2">site-specific DNA-methyltransferase (adenine-specific)</fullName>
        <ecNumber evidence="2">2.1.1.72</ecNumber>
    </recommendedName>
</protein>
<dbReference type="GO" id="GO:0009007">
    <property type="term" value="F:site-specific DNA-methyltransferase (adenine-specific) activity"/>
    <property type="evidence" value="ECO:0007669"/>
    <property type="project" value="UniProtKB-EC"/>
</dbReference>
<reference evidence="10 11" key="1">
    <citation type="submission" date="2018-09" db="EMBL/GenBank/DDBJ databases">
        <authorList>
            <person name="Grouzdev D.S."/>
            <person name="Krutkina M.S."/>
        </authorList>
    </citation>
    <scope>NUCLEOTIDE SEQUENCE [LARGE SCALE GENOMIC DNA]</scope>
    <source>
        <strain evidence="10 11">RmlP001</strain>
    </source>
</reference>
<dbReference type="GO" id="GO:0032259">
    <property type="term" value="P:methylation"/>
    <property type="evidence" value="ECO:0007669"/>
    <property type="project" value="UniProtKB-KW"/>
</dbReference>
<feature type="domain" description="N6 adenine-specific DNA methyltransferase N-terminal" evidence="9">
    <location>
        <begin position="11"/>
        <end position="149"/>
    </location>
</feature>
<name>A0A4Q2R9F3_9HYPH</name>
<accession>A0A4Q2R9F3</accession>
<evidence type="ECO:0000313" key="11">
    <source>
        <dbReference type="Proteomes" id="UP000289411"/>
    </source>
</evidence>
<dbReference type="PANTHER" id="PTHR42933">
    <property type="entry name" value="SLR6095 PROTEIN"/>
    <property type="match status" value="1"/>
</dbReference>
<comment type="caution">
    <text evidence="10">The sequence shown here is derived from an EMBL/GenBank/DDBJ whole genome shotgun (WGS) entry which is preliminary data.</text>
</comment>
<evidence type="ECO:0000313" key="10">
    <source>
        <dbReference type="EMBL" id="RYB02144.1"/>
    </source>
</evidence>
<dbReference type="AlphaFoldDB" id="A0A4Q2R9F3"/>
<dbReference type="GO" id="GO:0003677">
    <property type="term" value="F:DNA binding"/>
    <property type="evidence" value="ECO:0007669"/>
    <property type="project" value="InterPro"/>
</dbReference>
<keyword evidence="6" id="KW-0680">Restriction system</keyword>
<proteinExistence type="inferred from homology"/>
<keyword evidence="4 10" id="KW-0808">Transferase</keyword>
<dbReference type="Gene3D" id="3.40.50.150">
    <property type="entry name" value="Vaccinia Virus protein VP39"/>
    <property type="match status" value="1"/>
</dbReference>
<organism evidence="10 11">
    <name type="scientific">Lichenibacterium ramalinae</name>
    <dbReference type="NCBI Taxonomy" id="2316527"/>
    <lineage>
        <taxon>Bacteria</taxon>
        <taxon>Pseudomonadati</taxon>
        <taxon>Pseudomonadota</taxon>
        <taxon>Alphaproteobacteria</taxon>
        <taxon>Hyphomicrobiales</taxon>
        <taxon>Lichenihabitantaceae</taxon>
        <taxon>Lichenibacterium</taxon>
    </lineage>
</organism>
<comment type="catalytic activity">
    <reaction evidence="7">
        <text>a 2'-deoxyadenosine in DNA + S-adenosyl-L-methionine = an N(6)-methyl-2'-deoxyadenosine in DNA + S-adenosyl-L-homocysteine + H(+)</text>
        <dbReference type="Rhea" id="RHEA:15197"/>
        <dbReference type="Rhea" id="RHEA-COMP:12418"/>
        <dbReference type="Rhea" id="RHEA-COMP:12419"/>
        <dbReference type="ChEBI" id="CHEBI:15378"/>
        <dbReference type="ChEBI" id="CHEBI:57856"/>
        <dbReference type="ChEBI" id="CHEBI:59789"/>
        <dbReference type="ChEBI" id="CHEBI:90615"/>
        <dbReference type="ChEBI" id="CHEBI:90616"/>
        <dbReference type="EC" id="2.1.1.72"/>
    </reaction>
</comment>
<dbReference type="Pfam" id="PF02384">
    <property type="entry name" value="N6_Mtase"/>
    <property type="match status" value="1"/>
</dbReference>
<dbReference type="EC" id="2.1.1.72" evidence="2"/>
<dbReference type="GO" id="GO:0008170">
    <property type="term" value="F:N-methyltransferase activity"/>
    <property type="evidence" value="ECO:0007669"/>
    <property type="project" value="InterPro"/>
</dbReference>
<evidence type="ECO:0000256" key="3">
    <source>
        <dbReference type="ARBA" id="ARBA00022603"/>
    </source>
</evidence>
<dbReference type="SUPFAM" id="SSF53335">
    <property type="entry name" value="S-adenosyl-L-methionine-dependent methyltransferases"/>
    <property type="match status" value="1"/>
</dbReference>
<dbReference type="InterPro" id="IPR051537">
    <property type="entry name" value="DNA_Adenine_Mtase"/>
</dbReference>
<dbReference type="InterPro" id="IPR022749">
    <property type="entry name" value="D12N6_MeTrfase_N"/>
</dbReference>
<dbReference type="InterPro" id="IPR003356">
    <property type="entry name" value="DNA_methylase_A-5"/>
</dbReference>
<keyword evidence="5" id="KW-0949">S-adenosyl-L-methionine</keyword>
<keyword evidence="11" id="KW-1185">Reference proteome</keyword>
<dbReference type="Proteomes" id="UP000289411">
    <property type="component" value="Unassembled WGS sequence"/>
</dbReference>
<dbReference type="PRINTS" id="PR00507">
    <property type="entry name" value="N12N6MTFRASE"/>
</dbReference>
<dbReference type="PANTHER" id="PTHR42933:SF3">
    <property type="entry name" value="TYPE I RESTRICTION ENZYME MJAVIII METHYLASE SUBUNIT"/>
    <property type="match status" value="1"/>
</dbReference>
<keyword evidence="3 10" id="KW-0489">Methyltransferase</keyword>
<evidence type="ECO:0000259" key="9">
    <source>
        <dbReference type="Pfam" id="PF12161"/>
    </source>
</evidence>
<gene>
    <name evidence="10" type="ORF">D3272_22755</name>
</gene>
<evidence type="ECO:0000259" key="8">
    <source>
        <dbReference type="Pfam" id="PF02384"/>
    </source>
</evidence>
<dbReference type="EMBL" id="QYBC01000023">
    <property type="protein sequence ID" value="RYB02144.1"/>
    <property type="molecule type" value="Genomic_DNA"/>
</dbReference>
<feature type="domain" description="DNA methylase adenine-specific" evidence="8">
    <location>
        <begin position="164"/>
        <end position="471"/>
    </location>
</feature>
<evidence type="ECO:0000256" key="4">
    <source>
        <dbReference type="ARBA" id="ARBA00022679"/>
    </source>
</evidence>
<evidence type="ECO:0000256" key="7">
    <source>
        <dbReference type="ARBA" id="ARBA00047942"/>
    </source>
</evidence>
<evidence type="ECO:0000256" key="1">
    <source>
        <dbReference type="ARBA" id="ARBA00006594"/>
    </source>
</evidence>
<dbReference type="OrthoDB" id="9806213at2"/>
<evidence type="ECO:0000256" key="5">
    <source>
        <dbReference type="ARBA" id="ARBA00022691"/>
    </source>
</evidence>
<dbReference type="InterPro" id="IPR029063">
    <property type="entry name" value="SAM-dependent_MTases_sf"/>
</dbReference>
<dbReference type="PROSITE" id="PS00092">
    <property type="entry name" value="N6_MTASE"/>
    <property type="match status" value="1"/>
</dbReference>
<dbReference type="GO" id="GO:0009307">
    <property type="term" value="P:DNA restriction-modification system"/>
    <property type="evidence" value="ECO:0007669"/>
    <property type="project" value="UniProtKB-KW"/>
</dbReference>
<reference evidence="10 11" key="2">
    <citation type="submission" date="2019-02" db="EMBL/GenBank/DDBJ databases">
        <title>'Lichenibacterium ramalinii' gen. nov. sp. nov., 'Lichenibacterium minor' gen. nov. sp. nov.</title>
        <authorList>
            <person name="Pankratov T."/>
        </authorList>
    </citation>
    <scope>NUCLEOTIDE SEQUENCE [LARGE SCALE GENOMIC DNA]</scope>
    <source>
        <strain evidence="10 11">RmlP001</strain>
    </source>
</reference>
<dbReference type="InterPro" id="IPR002052">
    <property type="entry name" value="DNA_methylase_N6_adenine_CS"/>
</dbReference>